<dbReference type="PANTHER" id="PTHR10314">
    <property type="entry name" value="CYSTATHIONINE BETA-SYNTHASE"/>
    <property type="match status" value="1"/>
</dbReference>
<dbReference type="InterPro" id="IPR001926">
    <property type="entry name" value="TrpB-like_PALP"/>
</dbReference>
<evidence type="ECO:0000313" key="3">
    <source>
        <dbReference type="EMBL" id="CAH2983408.1"/>
    </source>
</evidence>
<proteinExistence type="predicted"/>
<dbReference type="InterPro" id="IPR000644">
    <property type="entry name" value="CBS_dom"/>
</dbReference>
<dbReference type="Proteomes" id="UP001153292">
    <property type="component" value="Chromosome 17"/>
</dbReference>
<dbReference type="SUPFAM" id="SSF53686">
    <property type="entry name" value="Tryptophan synthase beta subunit-like PLP-dependent enzymes"/>
    <property type="match status" value="1"/>
</dbReference>
<dbReference type="CDD" id="cd01561">
    <property type="entry name" value="CBS_like"/>
    <property type="match status" value="1"/>
</dbReference>
<dbReference type="SUPFAM" id="SSF54631">
    <property type="entry name" value="CBS-domain pair"/>
    <property type="match status" value="1"/>
</dbReference>
<keyword evidence="1" id="KW-0129">CBS domain</keyword>
<dbReference type="InterPro" id="IPR036052">
    <property type="entry name" value="TrpB-like_PALP_sf"/>
</dbReference>
<keyword evidence="4" id="KW-1185">Reference proteome</keyword>
<reference evidence="3" key="1">
    <citation type="submission" date="2021-12" db="EMBL/GenBank/DDBJ databases">
        <authorList>
            <person name="King R."/>
        </authorList>
    </citation>
    <scope>NUCLEOTIDE SEQUENCE</scope>
</reference>
<evidence type="ECO:0000259" key="2">
    <source>
        <dbReference type="PROSITE" id="PS51371"/>
    </source>
</evidence>
<dbReference type="EMBL" id="OU963910">
    <property type="protein sequence ID" value="CAH2983408.1"/>
    <property type="molecule type" value="Genomic_DNA"/>
</dbReference>
<dbReference type="InterPro" id="IPR050214">
    <property type="entry name" value="Cys_Synth/Cystath_Beta-Synth"/>
</dbReference>
<evidence type="ECO:0000256" key="1">
    <source>
        <dbReference type="PROSITE-ProRule" id="PRU00703"/>
    </source>
</evidence>
<organism evidence="3 4">
    <name type="scientific">Chilo suppressalis</name>
    <name type="common">Asiatic rice borer moth</name>
    <dbReference type="NCBI Taxonomy" id="168631"/>
    <lineage>
        <taxon>Eukaryota</taxon>
        <taxon>Metazoa</taxon>
        <taxon>Ecdysozoa</taxon>
        <taxon>Arthropoda</taxon>
        <taxon>Hexapoda</taxon>
        <taxon>Insecta</taxon>
        <taxon>Pterygota</taxon>
        <taxon>Neoptera</taxon>
        <taxon>Endopterygota</taxon>
        <taxon>Lepidoptera</taxon>
        <taxon>Glossata</taxon>
        <taxon>Ditrysia</taxon>
        <taxon>Pyraloidea</taxon>
        <taxon>Crambidae</taxon>
        <taxon>Crambinae</taxon>
        <taxon>Chilo</taxon>
    </lineage>
</organism>
<dbReference type="Gene3D" id="3.40.50.1100">
    <property type="match status" value="2"/>
</dbReference>
<dbReference type="PROSITE" id="PS51371">
    <property type="entry name" value="CBS"/>
    <property type="match status" value="1"/>
</dbReference>
<gene>
    <name evidence="3" type="ORF">CHILSU_LOCUS3703</name>
</gene>
<name>A0ABN8L2X1_CHISP</name>
<evidence type="ECO:0000313" key="4">
    <source>
        <dbReference type="Proteomes" id="UP001153292"/>
    </source>
</evidence>
<dbReference type="InterPro" id="IPR046342">
    <property type="entry name" value="CBS_dom_sf"/>
</dbReference>
<sequence length="442" mass="48909">MYAKCEFFNPAGSTKDRVAYAMMKDAATHGAINENTVFVEPTSGNTGIAVAFNATLRGNKSILVVSVKDSNEKVNTMRLLGAEVIQVKSGVSDIEIAHEIKDDDPDVRVMLDQFDNDVNPRTHYEHTGEEIHEALGPVDLAVMGAGTGGTITGISYKLKEYNPNCIVIIAEPDGSVLFNKNGERHPFLVEGVTGSSKAPIVLDKSIVDAYEVITDEESFLMARELCKKEGLLCGGSSGLITAAAVKAAKRLKLKAGQRVVVVLPDGIRNYMTKFVTDQWMEAYRFLEPPQHHMKWWSQPVSDMPERKIIKVEQNTTCNDVYSQFIRESVDNALVVDRNGYLVGVASFDGFRTYATNPTKVPGKKTNELDFSEKVVKYLVKDTYKLALNDKKGMPTVGLLSRVLDIAPFVVVGTEIDRDRFRPNALYTAKDVLVYIHKFSEVL</sequence>
<dbReference type="Pfam" id="PF00291">
    <property type="entry name" value="PALP"/>
    <property type="match status" value="1"/>
</dbReference>
<feature type="domain" description="CBS" evidence="2">
    <location>
        <begin position="303"/>
        <end position="360"/>
    </location>
</feature>
<dbReference type="Gene3D" id="3.10.580.10">
    <property type="entry name" value="CBS-domain"/>
    <property type="match status" value="1"/>
</dbReference>
<accession>A0ABN8L2X1</accession>
<protein>
    <recommendedName>
        <fullName evidence="2">CBS domain-containing protein</fullName>
    </recommendedName>
</protein>